<dbReference type="HOGENOM" id="CLU_003041_21_1_10"/>
<dbReference type="CDD" id="cd00268">
    <property type="entry name" value="DEADc"/>
    <property type="match status" value="1"/>
</dbReference>
<evidence type="ECO:0000256" key="6">
    <source>
        <dbReference type="PROSITE-ProRule" id="PRU00552"/>
    </source>
</evidence>
<keyword evidence="13" id="KW-1185">Reference proteome</keyword>
<dbReference type="InterPro" id="IPR050079">
    <property type="entry name" value="DEAD_box_RNA_helicase"/>
</dbReference>
<dbReference type="PANTHER" id="PTHR47959">
    <property type="entry name" value="ATP-DEPENDENT RNA HELICASE RHLE-RELATED"/>
    <property type="match status" value="1"/>
</dbReference>
<dbReference type="InterPro" id="IPR005580">
    <property type="entry name" value="DbpA/CsdA_RNA-bd_dom"/>
</dbReference>
<sequence length="641" mass="71107">MKNFEALGLSQPLLDGLAEMGFETPTEIQQQSIPLLLQHDGDFIGLAQTGTGKTAAFGLPLLDLIDLNSRETQALILAPTRELAQQICGQMEQMSQKLGKLNVVPVFGGANIMNQIRDIRRGAQIVVATPGRLMDLMKRKEVNLDSLKFMVLDEADEMLNMGFKEDIDFILSKSDGGRKIWLFSATMAREIKRIVDTYMVQPEEVRINQENIVNTNIEHKSVQLKASDKIEALRRYLDYDADMFGVVFCRTKRDTQKVADELNNNGYATEALHGDMSQAQRDAAMKRFRDKNLKLLIATDVAARGIDVDDITHVIHFALPDDPEFYAHRSGRTARAGKKGVSLALITKGDTRKLKYIASKLGISFAPGEVPALEAITQKRITRWSENLKNQEVNPKISDELMSTVIAEFDEVSKEDLIARLLTKEYNSIYKRNSIKDVNDRSKGRDDDRGDRGDRGGRRDRGPKNARGKEEGMKTYFVNLGRKDNINKGALLGYVCDATGLTGDDIGRIVLDGAHSFMDVKQEVAAQMEKLNGMQRDGREVRANEHHGQVTESRDRGDRKGGGGYKGKHDGGGGFKGRRSDDSKSGGGYKGRRSDGDSSSAPRSGGFKGRSTKTSDDSSRSRSSKPSGDKGRSKFFGKKWD</sequence>
<dbReference type="Gene3D" id="3.30.70.330">
    <property type="match status" value="1"/>
</dbReference>
<feature type="domain" description="Helicase ATP-binding" evidence="9">
    <location>
        <begin position="34"/>
        <end position="205"/>
    </location>
</feature>
<feature type="region of interest" description="Disordered" evidence="8">
    <location>
        <begin position="535"/>
        <end position="641"/>
    </location>
</feature>
<dbReference type="GO" id="GO:0003676">
    <property type="term" value="F:nucleic acid binding"/>
    <property type="evidence" value="ECO:0007669"/>
    <property type="project" value="InterPro"/>
</dbReference>
<evidence type="ECO:0000256" key="2">
    <source>
        <dbReference type="ARBA" id="ARBA00022801"/>
    </source>
</evidence>
<protein>
    <submittedName>
        <fullName evidence="12">Cold-shock DEAD-box protein A</fullName>
    </submittedName>
</protein>
<dbReference type="GO" id="GO:0003724">
    <property type="term" value="F:RNA helicase activity"/>
    <property type="evidence" value="ECO:0007669"/>
    <property type="project" value="InterPro"/>
</dbReference>
<dbReference type="OrthoDB" id="9785240at2"/>
<dbReference type="SMART" id="SM00487">
    <property type="entry name" value="DEXDc"/>
    <property type="match status" value="1"/>
</dbReference>
<dbReference type="RefSeq" id="WP_041496515.1">
    <property type="nucleotide sequence ID" value="NZ_AP014548.1"/>
</dbReference>
<evidence type="ECO:0000256" key="3">
    <source>
        <dbReference type="ARBA" id="ARBA00022806"/>
    </source>
</evidence>
<reference evidence="12 13" key="1">
    <citation type="journal article" date="2014" name="Proc. Natl. Acad. Sci. U.S.A.">
        <title>Functional characterization of flavobacteria rhodopsins reveals a unique class of light-driven chloride pump in bacteria.</title>
        <authorList>
            <person name="Yoshizawa S."/>
            <person name="Kumagai Y."/>
            <person name="Kim H."/>
            <person name="Ogura Y."/>
            <person name="Hayashi T."/>
            <person name="Iwasaki W."/>
            <person name="DeLong E.F."/>
            <person name="Kogure K."/>
        </authorList>
    </citation>
    <scope>NUCLEOTIDE SEQUENCE [LARGE SCALE GENOMIC DNA]</scope>
    <source>
        <strain evidence="12 13">S1-08</strain>
    </source>
</reference>
<dbReference type="PROSITE" id="PS51192">
    <property type="entry name" value="HELICASE_ATP_BIND_1"/>
    <property type="match status" value="1"/>
</dbReference>
<dbReference type="GO" id="GO:0005524">
    <property type="term" value="F:ATP binding"/>
    <property type="evidence" value="ECO:0007669"/>
    <property type="project" value="UniProtKB-KW"/>
</dbReference>
<dbReference type="KEGG" id="nmf:NMS_2004"/>
<evidence type="ECO:0000313" key="13">
    <source>
        <dbReference type="Proteomes" id="UP000031760"/>
    </source>
</evidence>
<feature type="region of interest" description="Disordered" evidence="8">
    <location>
        <begin position="438"/>
        <end position="473"/>
    </location>
</feature>
<dbReference type="InterPro" id="IPR014014">
    <property type="entry name" value="RNA_helicase_DEAD_Q_motif"/>
</dbReference>
<dbReference type="InterPro" id="IPR011545">
    <property type="entry name" value="DEAD/DEAH_box_helicase_dom"/>
</dbReference>
<feature type="domain" description="Helicase C-terminal" evidence="10">
    <location>
        <begin position="232"/>
        <end position="377"/>
    </location>
</feature>
<dbReference type="CDD" id="cd12252">
    <property type="entry name" value="RRM_DbpA"/>
    <property type="match status" value="1"/>
</dbReference>
<feature type="compositionally biased region" description="Basic and acidic residues" evidence="8">
    <location>
        <begin position="627"/>
        <end position="641"/>
    </location>
</feature>
<feature type="domain" description="DEAD-box RNA helicase Q" evidence="11">
    <location>
        <begin position="2"/>
        <end position="30"/>
    </location>
</feature>
<dbReference type="SUPFAM" id="SSF52540">
    <property type="entry name" value="P-loop containing nucleoside triphosphate hydrolases"/>
    <property type="match status" value="1"/>
</dbReference>
<feature type="compositionally biased region" description="Basic and acidic residues" evidence="8">
    <location>
        <begin position="536"/>
        <end position="571"/>
    </location>
</feature>
<keyword evidence="3 7" id="KW-0347">Helicase</keyword>
<evidence type="ECO:0000259" key="11">
    <source>
        <dbReference type="PROSITE" id="PS51195"/>
    </source>
</evidence>
<dbReference type="CDD" id="cd18787">
    <property type="entry name" value="SF2_C_DEAD"/>
    <property type="match status" value="1"/>
</dbReference>
<organism evidence="12 13">
    <name type="scientific">Nonlabens marinus S1-08</name>
    <dbReference type="NCBI Taxonomy" id="1454201"/>
    <lineage>
        <taxon>Bacteria</taxon>
        <taxon>Pseudomonadati</taxon>
        <taxon>Bacteroidota</taxon>
        <taxon>Flavobacteriia</taxon>
        <taxon>Flavobacteriales</taxon>
        <taxon>Flavobacteriaceae</taxon>
        <taxon>Nonlabens</taxon>
    </lineage>
</organism>
<dbReference type="STRING" id="1454201.NMS_2004"/>
<dbReference type="InterPro" id="IPR001650">
    <property type="entry name" value="Helicase_C-like"/>
</dbReference>
<keyword evidence="2 7" id="KW-0378">Hydrolase</keyword>
<dbReference type="Pfam" id="PF03880">
    <property type="entry name" value="DbpA"/>
    <property type="match status" value="1"/>
</dbReference>
<keyword evidence="4 7" id="KW-0067">ATP-binding</keyword>
<dbReference type="Pfam" id="PF00271">
    <property type="entry name" value="Helicase_C"/>
    <property type="match status" value="1"/>
</dbReference>
<dbReference type="Gene3D" id="3.40.50.300">
    <property type="entry name" value="P-loop containing nucleotide triphosphate hydrolases"/>
    <property type="match status" value="2"/>
</dbReference>
<dbReference type="Pfam" id="PF00270">
    <property type="entry name" value="DEAD"/>
    <property type="match status" value="1"/>
</dbReference>
<dbReference type="PROSITE" id="PS00039">
    <property type="entry name" value="DEAD_ATP_HELICASE"/>
    <property type="match status" value="1"/>
</dbReference>
<dbReference type="Proteomes" id="UP000031760">
    <property type="component" value="Chromosome"/>
</dbReference>
<evidence type="ECO:0000256" key="8">
    <source>
        <dbReference type="SAM" id="MobiDB-lite"/>
    </source>
</evidence>
<feature type="short sequence motif" description="Q motif" evidence="6">
    <location>
        <begin position="2"/>
        <end position="30"/>
    </location>
</feature>
<dbReference type="GO" id="GO:0005829">
    <property type="term" value="C:cytosol"/>
    <property type="evidence" value="ECO:0007669"/>
    <property type="project" value="TreeGrafter"/>
</dbReference>
<dbReference type="InterPro" id="IPR012677">
    <property type="entry name" value="Nucleotide-bd_a/b_plait_sf"/>
</dbReference>
<dbReference type="InterPro" id="IPR014001">
    <property type="entry name" value="Helicase_ATP-bd"/>
</dbReference>
<gene>
    <name evidence="12" type="ORF">NMS_2004</name>
</gene>
<dbReference type="InterPro" id="IPR044742">
    <property type="entry name" value="DEAD/DEAH_RhlB"/>
</dbReference>
<name>W8VW47_9FLAO</name>
<comment type="similarity">
    <text evidence="5 7">Belongs to the DEAD box helicase family.</text>
</comment>
<evidence type="ECO:0000259" key="9">
    <source>
        <dbReference type="PROSITE" id="PS51192"/>
    </source>
</evidence>
<dbReference type="SMART" id="SM00490">
    <property type="entry name" value="HELICc"/>
    <property type="match status" value="1"/>
</dbReference>
<dbReference type="InterPro" id="IPR000629">
    <property type="entry name" value="RNA-helicase_DEAD-box_CS"/>
</dbReference>
<dbReference type="InterPro" id="IPR027417">
    <property type="entry name" value="P-loop_NTPase"/>
</dbReference>
<evidence type="ECO:0000256" key="1">
    <source>
        <dbReference type="ARBA" id="ARBA00022741"/>
    </source>
</evidence>
<evidence type="ECO:0000256" key="4">
    <source>
        <dbReference type="ARBA" id="ARBA00022840"/>
    </source>
</evidence>
<evidence type="ECO:0000256" key="7">
    <source>
        <dbReference type="RuleBase" id="RU000492"/>
    </source>
</evidence>
<dbReference type="PROSITE" id="PS51195">
    <property type="entry name" value="Q_MOTIF"/>
    <property type="match status" value="1"/>
</dbReference>
<proteinExistence type="inferred from homology"/>
<evidence type="ECO:0000256" key="5">
    <source>
        <dbReference type="ARBA" id="ARBA00038437"/>
    </source>
</evidence>
<dbReference type="PANTHER" id="PTHR47959:SF13">
    <property type="entry name" value="ATP-DEPENDENT RNA HELICASE RHLE"/>
    <property type="match status" value="1"/>
</dbReference>
<dbReference type="EMBL" id="AP014548">
    <property type="protein sequence ID" value="BAO56013.1"/>
    <property type="molecule type" value="Genomic_DNA"/>
</dbReference>
<accession>W8VW47</accession>
<dbReference type="AlphaFoldDB" id="W8VW47"/>
<evidence type="ECO:0000313" key="12">
    <source>
        <dbReference type="EMBL" id="BAO56013.1"/>
    </source>
</evidence>
<keyword evidence="1 7" id="KW-0547">Nucleotide-binding</keyword>
<evidence type="ECO:0000259" key="10">
    <source>
        <dbReference type="PROSITE" id="PS51194"/>
    </source>
</evidence>
<dbReference type="GO" id="GO:0016787">
    <property type="term" value="F:hydrolase activity"/>
    <property type="evidence" value="ECO:0007669"/>
    <property type="project" value="UniProtKB-KW"/>
</dbReference>
<dbReference type="PROSITE" id="PS51194">
    <property type="entry name" value="HELICASE_CTER"/>
    <property type="match status" value="1"/>
</dbReference>